<reference evidence="1 2" key="1">
    <citation type="submission" date="2018-09" db="EMBL/GenBank/DDBJ databases">
        <title>Bacillus saliacetes sp. nov., isolated from Thai shrimp paste (Ka-pi).</title>
        <authorList>
            <person name="Daroonpunt R."/>
            <person name="Tanasupawat S."/>
            <person name="Yiamsombut S."/>
        </authorList>
    </citation>
    <scope>NUCLEOTIDE SEQUENCE [LARGE SCALE GENOMIC DNA]</scope>
    <source>
        <strain evidence="1 2">SKP7-4</strain>
    </source>
</reference>
<dbReference type="EMBL" id="QXIR01000053">
    <property type="protein sequence ID" value="RIW27620.1"/>
    <property type="molecule type" value="Genomic_DNA"/>
</dbReference>
<gene>
    <name evidence="1" type="ORF">D3H55_22795</name>
</gene>
<sequence>MKQLYCIAYALFNCPCCRKGIVGYYYLDKKKQFHHWGQCDNWTCEKQYELKLVEEAPDDPFELIVVNEPGA</sequence>
<dbReference type="RefSeq" id="WP_119549622.1">
    <property type="nucleotide sequence ID" value="NZ_QXIR01000053.1"/>
</dbReference>
<accession>A0A3A1QM66</accession>
<dbReference type="OrthoDB" id="9853536at2"/>
<dbReference type="AlphaFoldDB" id="A0A3A1QM66"/>
<protein>
    <submittedName>
        <fullName evidence="1">Uncharacterized protein</fullName>
    </submittedName>
</protein>
<evidence type="ECO:0000313" key="1">
    <source>
        <dbReference type="EMBL" id="RIW27620.1"/>
    </source>
</evidence>
<proteinExistence type="predicted"/>
<comment type="caution">
    <text evidence="1">The sequence shown here is derived from an EMBL/GenBank/DDBJ whole genome shotgun (WGS) entry which is preliminary data.</text>
</comment>
<name>A0A3A1QM66_9BACI</name>
<evidence type="ECO:0000313" key="2">
    <source>
        <dbReference type="Proteomes" id="UP000265801"/>
    </source>
</evidence>
<keyword evidence="2" id="KW-1185">Reference proteome</keyword>
<organism evidence="1 2">
    <name type="scientific">Bacillus salacetis</name>
    <dbReference type="NCBI Taxonomy" id="2315464"/>
    <lineage>
        <taxon>Bacteria</taxon>
        <taxon>Bacillati</taxon>
        <taxon>Bacillota</taxon>
        <taxon>Bacilli</taxon>
        <taxon>Bacillales</taxon>
        <taxon>Bacillaceae</taxon>
        <taxon>Bacillus</taxon>
    </lineage>
</organism>
<dbReference type="Proteomes" id="UP000265801">
    <property type="component" value="Unassembled WGS sequence"/>
</dbReference>